<evidence type="ECO:0000256" key="2">
    <source>
        <dbReference type="ARBA" id="ARBA00006730"/>
    </source>
</evidence>
<evidence type="ECO:0000256" key="3">
    <source>
        <dbReference type="ARBA" id="ARBA00022630"/>
    </source>
</evidence>
<keyword evidence="5" id="KW-0560">Oxidoreductase</keyword>
<dbReference type="Pfam" id="PF01266">
    <property type="entry name" value="DAO"/>
    <property type="match status" value="1"/>
</dbReference>
<evidence type="ECO:0000313" key="9">
    <source>
        <dbReference type="Proteomes" id="UP001174691"/>
    </source>
</evidence>
<keyword evidence="3" id="KW-0285">Flavoprotein</keyword>
<dbReference type="InterPro" id="IPR006076">
    <property type="entry name" value="FAD-dep_OxRdtase"/>
</dbReference>
<comment type="cofactor">
    <cofactor evidence="1 6">
        <name>FAD</name>
        <dbReference type="ChEBI" id="CHEBI:57692"/>
    </cofactor>
</comment>
<sequence>MTVESKTVVIGAGVLGLTTALQLARKGFKSVTVIAQYLPGDDHPDYTSIWAGADYVPVSQGGTEEAQWDVEGWQELSKVAKDNPEAGVWFQDRTGYYRNEDRTQESFNIWWRDVVHGFRYLGKEEVPDFADWGTFYRTLSLDPSTYLLYLQSQCLALGVAVRRATIAHIREAFSHDGAGTTAADIVVNCSGLWASKLGGVMDERVVPMRGQLVIVENESHGIFFYSGDGTFQKEIGECSYIINRPAGRGTGLGGSSYISWDREPDMDLAERIMRRSIKICPQLVPEGSGIEALRVIRHQVGLRPVRIGGPRVESELLPDGHGGELRVVHCYGAGGFGFQSSYGMANKAVTLVEEALGLPK</sequence>
<dbReference type="PANTHER" id="PTHR11530:SF16">
    <property type="entry name" value="D-AMINO ACID OXIDASE (AFU_ORTHOLOGUE AFUA_5G11290)"/>
    <property type="match status" value="1"/>
</dbReference>
<dbReference type="GO" id="GO:0003884">
    <property type="term" value="F:D-amino-acid oxidase activity"/>
    <property type="evidence" value="ECO:0007669"/>
    <property type="project" value="InterPro"/>
</dbReference>
<dbReference type="SUPFAM" id="SSF51971">
    <property type="entry name" value="Nucleotide-binding domain"/>
    <property type="match status" value="1"/>
</dbReference>
<dbReference type="PIRSF" id="PIRSF000189">
    <property type="entry name" value="D-aa_oxidase"/>
    <property type="match status" value="1"/>
</dbReference>
<accession>A0AA38VWZ5</accession>
<evidence type="ECO:0000256" key="4">
    <source>
        <dbReference type="ARBA" id="ARBA00022827"/>
    </source>
</evidence>
<feature type="binding site" evidence="6">
    <location>
        <begin position="47"/>
        <end position="48"/>
    </location>
    <ligand>
        <name>FAD</name>
        <dbReference type="ChEBI" id="CHEBI:57692"/>
    </ligand>
</feature>
<protein>
    <submittedName>
        <fullName evidence="8">D-amino-acid oxidase</fullName>
    </submittedName>
</protein>
<evidence type="ECO:0000313" key="8">
    <source>
        <dbReference type="EMBL" id="KAJ9151083.1"/>
    </source>
</evidence>
<keyword evidence="9" id="KW-1185">Reference proteome</keyword>
<dbReference type="Proteomes" id="UP001174691">
    <property type="component" value="Unassembled WGS sequence"/>
</dbReference>
<name>A0AA38VWZ5_9PEZI</name>
<proteinExistence type="inferred from homology"/>
<dbReference type="GO" id="GO:0071949">
    <property type="term" value="F:FAD binding"/>
    <property type="evidence" value="ECO:0007669"/>
    <property type="project" value="InterPro"/>
</dbReference>
<evidence type="ECO:0000259" key="7">
    <source>
        <dbReference type="Pfam" id="PF01266"/>
    </source>
</evidence>
<organism evidence="8 9">
    <name type="scientific">Coniochaeta hoffmannii</name>
    <dbReference type="NCBI Taxonomy" id="91930"/>
    <lineage>
        <taxon>Eukaryota</taxon>
        <taxon>Fungi</taxon>
        <taxon>Dikarya</taxon>
        <taxon>Ascomycota</taxon>
        <taxon>Pezizomycotina</taxon>
        <taxon>Sordariomycetes</taxon>
        <taxon>Sordariomycetidae</taxon>
        <taxon>Coniochaetales</taxon>
        <taxon>Coniochaetaceae</taxon>
        <taxon>Coniochaeta</taxon>
    </lineage>
</organism>
<feature type="binding site" evidence="6">
    <location>
        <position position="335"/>
    </location>
    <ligand>
        <name>D-dopa</name>
        <dbReference type="ChEBI" id="CHEBI:149689"/>
    </ligand>
</feature>
<evidence type="ECO:0000256" key="6">
    <source>
        <dbReference type="PIRSR" id="PIRSR000189-1"/>
    </source>
</evidence>
<keyword evidence="4 6" id="KW-0274">FAD</keyword>
<dbReference type="Gene3D" id="3.30.9.10">
    <property type="entry name" value="D-Amino Acid Oxidase, subunit A, domain 2"/>
    <property type="match status" value="1"/>
</dbReference>
<comment type="similarity">
    <text evidence="2">Belongs to the DAMOX/DASOX family.</text>
</comment>
<dbReference type="GO" id="GO:0005737">
    <property type="term" value="C:cytoplasm"/>
    <property type="evidence" value="ECO:0007669"/>
    <property type="project" value="TreeGrafter"/>
</dbReference>
<dbReference type="PANTHER" id="PTHR11530">
    <property type="entry name" value="D-AMINO ACID OXIDASE"/>
    <property type="match status" value="1"/>
</dbReference>
<reference evidence="8" key="1">
    <citation type="submission" date="2022-07" db="EMBL/GenBank/DDBJ databases">
        <title>Fungi with potential for degradation of polypropylene.</title>
        <authorList>
            <person name="Gostincar C."/>
        </authorList>
    </citation>
    <scope>NUCLEOTIDE SEQUENCE</scope>
    <source>
        <strain evidence="8">EXF-13287</strain>
    </source>
</reference>
<evidence type="ECO:0000256" key="1">
    <source>
        <dbReference type="ARBA" id="ARBA00001974"/>
    </source>
</evidence>
<evidence type="ECO:0000256" key="5">
    <source>
        <dbReference type="ARBA" id="ARBA00023002"/>
    </source>
</evidence>
<gene>
    <name evidence="8" type="ORF">NKR19_g5003</name>
</gene>
<dbReference type="EMBL" id="JANBVN010000066">
    <property type="protein sequence ID" value="KAJ9151083.1"/>
    <property type="molecule type" value="Genomic_DNA"/>
</dbReference>
<feature type="domain" description="FAD dependent oxidoreductase" evidence="7">
    <location>
        <begin position="7"/>
        <end position="346"/>
    </location>
</feature>
<dbReference type="SUPFAM" id="SSF54373">
    <property type="entry name" value="FAD-linked reductases, C-terminal domain"/>
    <property type="match status" value="1"/>
</dbReference>
<feature type="binding site" evidence="6">
    <location>
        <position position="240"/>
    </location>
    <ligand>
        <name>D-dopa</name>
        <dbReference type="ChEBI" id="CHEBI:149689"/>
    </ligand>
</feature>
<dbReference type="GO" id="GO:0019478">
    <property type="term" value="P:D-amino acid catabolic process"/>
    <property type="evidence" value="ECO:0007669"/>
    <property type="project" value="TreeGrafter"/>
</dbReference>
<feature type="binding site" evidence="6">
    <location>
        <position position="303"/>
    </location>
    <ligand>
        <name>D-dopa</name>
        <dbReference type="ChEBI" id="CHEBI:149689"/>
    </ligand>
</feature>
<dbReference type="InterPro" id="IPR023209">
    <property type="entry name" value="DAO"/>
</dbReference>
<dbReference type="Gene3D" id="3.40.50.720">
    <property type="entry name" value="NAD(P)-binding Rossmann-like Domain"/>
    <property type="match status" value="1"/>
</dbReference>
<dbReference type="AlphaFoldDB" id="A0AA38VWZ5"/>
<comment type="caution">
    <text evidence="8">The sequence shown here is derived from an EMBL/GenBank/DDBJ whole genome shotgun (WGS) entry which is preliminary data.</text>
</comment>